<dbReference type="InterPro" id="IPR024983">
    <property type="entry name" value="CHAT_dom"/>
</dbReference>
<dbReference type="EMBL" id="AACS02000011">
    <property type="protein sequence ID" value="EAU82104.2"/>
    <property type="molecule type" value="Genomic_DNA"/>
</dbReference>
<organism evidence="3 4">
    <name type="scientific">Coprinopsis cinerea (strain Okayama-7 / 130 / ATCC MYA-4618 / FGSC 9003)</name>
    <name type="common">Inky cap fungus</name>
    <name type="synonym">Hormographiella aspergillata</name>
    <dbReference type="NCBI Taxonomy" id="240176"/>
    <lineage>
        <taxon>Eukaryota</taxon>
        <taxon>Fungi</taxon>
        <taxon>Dikarya</taxon>
        <taxon>Basidiomycota</taxon>
        <taxon>Agaricomycotina</taxon>
        <taxon>Agaricomycetes</taxon>
        <taxon>Agaricomycetidae</taxon>
        <taxon>Agaricales</taxon>
        <taxon>Agaricineae</taxon>
        <taxon>Psathyrellaceae</taxon>
        <taxon>Coprinopsis</taxon>
    </lineage>
</organism>
<dbReference type="Pfam" id="PF12770">
    <property type="entry name" value="CHAT"/>
    <property type="match status" value="1"/>
</dbReference>
<dbReference type="OMA" id="VINMSAH"/>
<dbReference type="VEuPathDB" id="FungiDB:CC1G_09563"/>
<comment type="caution">
    <text evidence="3">The sequence shown here is derived from an EMBL/GenBank/DDBJ whole genome shotgun (WGS) entry which is preliminary data.</text>
</comment>
<dbReference type="Proteomes" id="UP000001861">
    <property type="component" value="Unassembled WGS sequence"/>
</dbReference>
<evidence type="ECO:0000256" key="1">
    <source>
        <dbReference type="SAM" id="MobiDB-lite"/>
    </source>
</evidence>
<proteinExistence type="predicted"/>
<dbReference type="RefSeq" id="XP_001839708.2">
    <property type="nucleotide sequence ID" value="XM_001839656.2"/>
</dbReference>
<sequence length="524" mass="58175">MAHVAHMPHLATNMDTEHSARDEPTEVGSLDGTLFLVEESLDAVTNKMRLDILEKAITTLRHAISEEPNRKAKAAFEVVLAKALLTRFASHGWLENATTRMQRGGADGVKDVVRQPSPYLLAKQREDVLEQIRGMDGFHDFLLPSSFETLKHAAKAGPIVFLNASQYGCHALILKQDGALLPLSLLTSTEHLATLKMAIHRLAQGHVLDGKIQQSLDDVPRTRKLLQRKNQRRRTVQDDFRQLLGVLWFVIAQPVIRALDVQKTDTPRRLWWCPTGPFAFLPIHAAGVYTSHNEECDCVFDYVVSSYCSSPQDLVAPPPIRPNPDFKMLVAIEPESKLPATRIELEKIQSRIPDIRHLVTRIDSTSAPTSPKTILEDIKTSSIVHFGCHGSQDPSNPLDSCLLLSGGRLTISSLIRECQTSEAALAYLSACETAMGDEERPDESLTLAATMQFAGFRGVATMWEIEDEDGPIVADAFYGYLFREGSAVAPDITDAASALHLATKVLRDLDRPFHRWVPFVHYGI</sequence>
<protein>
    <recommendedName>
        <fullName evidence="2">CHAT domain-containing protein</fullName>
    </recommendedName>
</protein>
<accession>A8P967</accession>
<gene>
    <name evidence="3" type="ORF">CC1G_09563</name>
</gene>
<feature type="domain" description="CHAT" evidence="2">
    <location>
        <begin position="243"/>
        <end position="523"/>
    </location>
</feature>
<dbReference type="AlphaFoldDB" id="A8P967"/>
<dbReference type="eggNOG" id="KOG4626">
    <property type="taxonomic scope" value="Eukaryota"/>
</dbReference>
<dbReference type="OrthoDB" id="9991317at2759"/>
<feature type="compositionally biased region" description="Basic and acidic residues" evidence="1">
    <location>
        <begin position="15"/>
        <end position="24"/>
    </location>
</feature>
<dbReference type="HOGENOM" id="CLU_001305_5_0_1"/>
<evidence type="ECO:0000313" key="4">
    <source>
        <dbReference type="Proteomes" id="UP000001861"/>
    </source>
</evidence>
<dbReference type="KEGG" id="cci:CC1G_09563"/>
<name>A8P967_COPC7</name>
<dbReference type="GeneID" id="6016325"/>
<reference evidence="3 4" key="1">
    <citation type="journal article" date="2010" name="Proc. Natl. Acad. Sci. U.S.A.">
        <title>Insights into evolution of multicellular fungi from the assembled chromosomes of the mushroom Coprinopsis cinerea (Coprinus cinereus).</title>
        <authorList>
            <person name="Stajich J.E."/>
            <person name="Wilke S.K."/>
            <person name="Ahren D."/>
            <person name="Au C.H."/>
            <person name="Birren B.W."/>
            <person name="Borodovsky M."/>
            <person name="Burns C."/>
            <person name="Canback B."/>
            <person name="Casselton L.A."/>
            <person name="Cheng C.K."/>
            <person name="Deng J."/>
            <person name="Dietrich F.S."/>
            <person name="Fargo D.C."/>
            <person name="Farman M.L."/>
            <person name="Gathman A.C."/>
            <person name="Goldberg J."/>
            <person name="Guigo R."/>
            <person name="Hoegger P.J."/>
            <person name="Hooker J.B."/>
            <person name="Huggins A."/>
            <person name="James T.Y."/>
            <person name="Kamada T."/>
            <person name="Kilaru S."/>
            <person name="Kodira C."/>
            <person name="Kues U."/>
            <person name="Kupfer D."/>
            <person name="Kwan H.S."/>
            <person name="Lomsadze A."/>
            <person name="Li W."/>
            <person name="Lilly W.W."/>
            <person name="Ma L.J."/>
            <person name="Mackey A.J."/>
            <person name="Manning G."/>
            <person name="Martin F."/>
            <person name="Muraguchi H."/>
            <person name="Natvig D.O."/>
            <person name="Palmerini H."/>
            <person name="Ramesh M.A."/>
            <person name="Rehmeyer C.J."/>
            <person name="Roe B.A."/>
            <person name="Shenoy N."/>
            <person name="Stanke M."/>
            <person name="Ter-Hovhannisyan V."/>
            <person name="Tunlid A."/>
            <person name="Velagapudi R."/>
            <person name="Vision T.J."/>
            <person name="Zeng Q."/>
            <person name="Zolan M.E."/>
            <person name="Pukkila P.J."/>
        </authorList>
    </citation>
    <scope>NUCLEOTIDE SEQUENCE [LARGE SCALE GENOMIC DNA]</scope>
    <source>
        <strain evidence="4">Okayama-7 / 130 / ATCC MYA-4618 / FGSC 9003</strain>
    </source>
</reference>
<evidence type="ECO:0000313" key="3">
    <source>
        <dbReference type="EMBL" id="EAU82104.2"/>
    </source>
</evidence>
<evidence type="ECO:0000259" key="2">
    <source>
        <dbReference type="Pfam" id="PF12770"/>
    </source>
</evidence>
<keyword evidence="4" id="KW-1185">Reference proteome</keyword>
<dbReference type="InParanoid" id="A8P967"/>
<feature type="region of interest" description="Disordered" evidence="1">
    <location>
        <begin position="1"/>
        <end position="25"/>
    </location>
</feature>